<dbReference type="InterPro" id="IPR007712">
    <property type="entry name" value="RelE/ParE_toxin"/>
</dbReference>
<keyword evidence="1" id="KW-1277">Toxin-antitoxin system</keyword>
<evidence type="ECO:0000256" key="1">
    <source>
        <dbReference type="ARBA" id="ARBA00022649"/>
    </source>
</evidence>
<organism evidence="2 3">
    <name type="scientific">Pantoea cypripedii</name>
    <name type="common">Pectobacterium cypripedii</name>
    <name type="synonym">Erwinia cypripedii</name>
    <dbReference type="NCBI Taxonomy" id="55209"/>
    <lineage>
        <taxon>Bacteria</taxon>
        <taxon>Pseudomonadati</taxon>
        <taxon>Pseudomonadota</taxon>
        <taxon>Gammaproteobacteria</taxon>
        <taxon>Enterobacterales</taxon>
        <taxon>Erwiniaceae</taxon>
        <taxon>Pantoea</taxon>
    </lineage>
</organism>
<dbReference type="PANTHER" id="PTHR38813:SF1">
    <property type="entry name" value="TOXIN RELE1-RELATED"/>
    <property type="match status" value="1"/>
</dbReference>
<dbReference type="InterPro" id="IPR052747">
    <property type="entry name" value="TA_system_RelE_toxin"/>
</dbReference>
<sequence>MVEVIWSKHALKQLAKIDSRYHKAIREKTNQLVFFPAVSLDIKKLQDRELQYRLRVGDYRIIFELIDGEPVVITIQEVKRRTTRTY</sequence>
<evidence type="ECO:0000313" key="3">
    <source>
        <dbReference type="Proteomes" id="UP000193749"/>
    </source>
</evidence>
<name>A0A1X1ETH1_PANCY</name>
<accession>A0A1X1ETH1</accession>
<dbReference type="Proteomes" id="UP000193749">
    <property type="component" value="Unassembled WGS sequence"/>
</dbReference>
<dbReference type="Gene3D" id="3.30.2310.20">
    <property type="entry name" value="RelE-like"/>
    <property type="match status" value="1"/>
</dbReference>
<dbReference type="Pfam" id="PF05016">
    <property type="entry name" value="ParE_toxin"/>
    <property type="match status" value="1"/>
</dbReference>
<dbReference type="SUPFAM" id="SSF143011">
    <property type="entry name" value="RelE-like"/>
    <property type="match status" value="1"/>
</dbReference>
<evidence type="ECO:0008006" key="4">
    <source>
        <dbReference type="Google" id="ProtNLM"/>
    </source>
</evidence>
<dbReference type="InterPro" id="IPR035093">
    <property type="entry name" value="RelE/ParE_toxin_dom_sf"/>
</dbReference>
<proteinExistence type="predicted"/>
<reference evidence="2 3" key="1">
    <citation type="journal article" date="2017" name="Antonie Van Leeuwenhoek">
        <title>Phylogenomic resolution of the bacterial genus Pantoea and its relationship with Erwinia and Tatumella.</title>
        <authorList>
            <person name="Palmer M."/>
            <person name="Steenkamp E.T."/>
            <person name="Coetzee M.P."/>
            <person name="Chan W.Y."/>
            <person name="van Zyl E."/>
            <person name="De Maayer P."/>
            <person name="Coutinho T.A."/>
            <person name="Blom J."/>
            <person name="Smits T.H."/>
            <person name="Duffy B."/>
            <person name="Venter S.N."/>
        </authorList>
    </citation>
    <scope>NUCLEOTIDE SEQUENCE [LARGE SCALE GENOMIC DNA]</scope>
    <source>
        <strain evidence="2 3">LMG 2657</strain>
    </source>
</reference>
<comment type="caution">
    <text evidence="2">The sequence shown here is derived from an EMBL/GenBank/DDBJ whole genome shotgun (WGS) entry which is preliminary data.</text>
</comment>
<dbReference type="RefSeq" id="WP_084873959.1">
    <property type="nucleotide sequence ID" value="NZ_JAGGMY010000001.1"/>
</dbReference>
<dbReference type="PANTHER" id="PTHR38813">
    <property type="match status" value="1"/>
</dbReference>
<gene>
    <name evidence="2" type="ORF">HA50_08085</name>
</gene>
<dbReference type="OrthoDB" id="5570653at2"/>
<dbReference type="EMBL" id="MLJI01000001">
    <property type="protein sequence ID" value="ORM93306.1"/>
    <property type="molecule type" value="Genomic_DNA"/>
</dbReference>
<protein>
    <recommendedName>
        <fullName evidence="4">Type II toxin-antitoxin system RelE/ParE family toxin</fullName>
    </recommendedName>
</protein>
<evidence type="ECO:0000313" key="2">
    <source>
        <dbReference type="EMBL" id="ORM93306.1"/>
    </source>
</evidence>
<dbReference type="STRING" id="55209.HA50_08085"/>
<dbReference type="AlphaFoldDB" id="A0A1X1ETH1"/>
<keyword evidence="3" id="KW-1185">Reference proteome</keyword>